<feature type="region of interest" description="Disordered" evidence="1">
    <location>
        <begin position="1"/>
        <end position="29"/>
    </location>
</feature>
<accession>A0A8S5UK96</accession>
<name>A0A8S5UK96_9CAUD</name>
<organism evidence="2">
    <name type="scientific">Ackermannviridae sp. ctkHJ36</name>
    <dbReference type="NCBI Taxonomy" id="2825754"/>
    <lineage>
        <taxon>Viruses</taxon>
        <taxon>Duplodnaviria</taxon>
        <taxon>Heunggongvirae</taxon>
        <taxon>Uroviricota</taxon>
        <taxon>Caudoviricetes</taxon>
        <taxon>Pantevenvirales</taxon>
        <taxon>Ackermannviridae</taxon>
    </lineage>
</organism>
<proteinExistence type="predicted"/>
<reference evidence="2" key="1">
    <citation type="journal article" date="2021" name="Proc. Natl. Acad. Sci. U.S.A.">
        <title>A Catalog of Tens of Thousands of Viruses from Human Metagenomes Reveals Hidden Associations with Chronic Diseases.</title>
        <authorList>
            <person name="Tisza M.J."/>
            <person name="Buck C.B."/>
        </authorList>
    </citation>
    <scope>NUCLEOTIDE SEQUENCE</scope>
    <source>
        <strain evidence="2">CtkHJ36</strain>
    </source>
</reference>
<sequence>MGMGRLTRKADAHAPPVQARPPERVGAHG</sequence>
<protein>
    <submittedName>
        <fullName evidence="2">Uncharacterized protein</fullName>
    </submittedName>
</protein>
<evidence type="ECO:0000256" key="1">
    <source>
        <dbReference type="SAM" id="MobiDB-lite"/>
    </source>
</evidence>
<evidence type="ECO:0000313" key="2">
    <source>
        <dbReference type="EMBL" id="DAF94904.1"/>
    </source>
</evidence>
<dbReference type="EMBL" id="BK016098">
    <property type="protein sequence ID" value="DAF94904.1"/>
    <property type="molecule type" value="Genomic_DNA"/>
</dbReference>